<accession>A0A562SD64</accession>
<protein>
    <recommendedName>
        <fullName evidence="3">Fasciclin domain-containing protein</fullName>
    </recommendedName>
</protein>
<keyword evidence="2" id="KW-1185">Reference proteome</keyword>
<name>A0A562SD64_9BACT</name>
<evidence type="ECO:0000313" key="2">
    <source>
        <dbReference type="Proteomes" id="UP000316167"/>
    </source>
</evidence>
<evidence type="ECO:0008006" key="3">
    <source>
        <dbReference type="Google" id="ProtNLM"/>
    </source>
</evidence>
<evidence type="ECO:0000313" key="1">
    <source>
        <dbReference type="EMBL" id="TWI79188.1"/>
    </source>
</evidence>
<organism evidence="1 2">
    <name type="scientific">Lacibacter cauensis</name>
    <dbReference type="NCBI Taxonomy" id="510947"/>
    <lineage>
        <taxon>Bacteria</taxon>
        <taxon>Pseudomonadati</taxon>
        <taxon>Bacteroidota</taxon>
        <taxon>Chitinophagia</taxon>
        <taxon>Chitinophagales</taxon>
        <taxon>Chitinophagaceae</taxon>
        <taxon>Lacibacter</taxon>
    </lineage>
</organism>
<dbReference type="InterPro" id="IPR036378">
    <property type="entry name" value="FAS1_dom_sf"/>
</dbReference>
<dbReference type="SUPFAM" id="SSF82153">
    <property type="entry name" value="FAS1 domain"/>
    <property type="match status" value="1"/>
</dbReference>
<proteinExistence type="predicted"/>
<reference evidence="1 2" key="1">
    <citation type="journal article" date="2015" name="Stand. Genomic Sci.">
        <title>Genomic Encyclopedia of Bacterial and Archaeal Type Strains, Phase III: the genomes of soil and plant-associated and newly described type strains.</title>
        <authorList>
            <person name="Whitman W.B."/>
            <person name="Woyke T."/>
            <person name="Klenk H.P."/>
            <person name="Zhou Y."/>
            <person name="Lilburn T.G."/>
            <person name="Beck B.J."/>
            <person name="De Vos P."/>
            <person name="Vandamme P."/>
            <person name="Eisen J.A."/>
            <person name="Garrity G."/>
            <person name="Hugenholtz P."/>
            <person name="Kyrpides N.C."/>
        </authorList>
    </citation>
    <scope>NUCLEOTIDE SEQUENCE [LARGE SCALE GENOMIC DNA]</scope>
    <source>
        <strain evidence="1 2">CGMCC 1.7271</strain>
    </source>
</reference>
<dbReference type="RefSeq" id="WP_144887964.1">
    <property type="nucleotide sequence ID" value="NZ_VLLE01000006.1"/>
</dbReference>
<comment type="caution">
    <text evidence="1">The sequence shown here is derived from an EMBL/GenBank/DDBJ whole genome shotgun (WGS) entry which is preliminary data.</text>
</comment>
<dbReference type="Proteomes" id="UP000316167">
    <property type="component" value="Unassembled WGS sequence"/>
</dbReference>
<sequence length="237" mass="26875">MKYMNRFLIVAVILTTIAVGCQKKDYFTNTGKHTPDYDGTVLDYLKSKPKSWDSLLKVIRIAGMENVFSTETITFFAPNDSCISNTIRVLNAKLDEKGQRRVTKLEQIKPEVWKKQLCRYLFKSSRSMNDFPQLDPGNLSAYPGQIYSSYLGDIMNIGVIYNDAGGVKYAGYRQLMISFIPSVSAPRDYNSWYSAIVASVNVAPKNGYVHVLNYPNHFFGFATGQFIEDVFDKGIIY</sequence>
<dbReference type="AlphaFoldDB" id="A0A562SD64"/>
<dbReference type="PROSITE" id="PS51257">
    <property type="entry name" value="PROKAR_LIPOPROTEIN"/>
    <property type="match status" value="1"/>
</dbReference>
<dbReference type="OrthoDB" id="1097608at2"/>
<dbReference type="Gene3D" id="2.30.180.10">
    <property type="entry name" value="FAS1 domain"/>
    <property type="match status" value="1"/>
</dbReference>
<dbReference type="EMBL" id="VLLE01000006">
    <property type="protein sequence ID" value="TWI79188.1"/>
    <property type="molecule type" value="Genomic_DNA"/>
</dbReference>
<gene>
    <name evidence="1" type="ORF">IQ13_3590</name>
</gene>